<dbReference type="InterPro" id="IPR051681">
    <property type="entry name" value="Ser/Thr_Kinases-Pseudokinases"/>
</dbReference>
<dbReference type="PROSITE" id="PS00108">
    <property type="entry name" value="PROTEIN_KINASE_ST"/>
    <property type="match status" value="1"/>
</dbReference>
<dbReference type="PANTHER" id="PTHR44329">
    <property type="entry name" value="SERINE/THREONINE-PROTEIN KINASE TNNI3K-RELATED"/>
    <property type="match status" value="1"/>
</dbReference>
<dbReference type="PIRSF" id="PIRSF000654">
    <property type="entry name" value="Integrin-linked_kinase"/>
    <property type="match status" value="1"/>
</dbReference>
<dbReference type="CDD" id="cd14014">
    <property type="entry name" value="STKc_PknB_like"/>
    <property type="match status" value="1"/>
</dbReference>
<dbReference type="InterPro" id="IPR000719">
    <property type="entry name" value="Prot_kinase_dom"/>
</dbReference>
<evidence type="ECO:0000313" key="3">
    <source>
        <dbReference type="Proteomes" id="UP000054248"/>
    </source>
</evidence>
<keyword evidence="3" id="KW-1185">Reference proteome</keyword>
<dbReference type="SMART" id="SM00220">
    <property type="entry name" value="S_TKc"/>
    <property type="match status" value="1"/>
</dbReference>
<dbReference type="EMBL" id="KN823096">
    <property type="protein sequence ID" value="KIO22976.1"/>
    <property type="molecule type" value="Genomic_DNA"/>
</dbReference>
<sequence length="249" mass="27657">GSYVDVYRGSWVEPTGKKSQVAIKILRPFARNGDGEPINERLRKRVDREVIVWRALRSPYILELYGFRSGEQPCLVSPWCNNGTLTEYLQAHHLSDADKLHLLAQAGKGLQYLHEYSPPISHGDIKPSNILIDDENRPRLCDFGLSRFLGEISPELQTSFVGQGTKGYQSPELVRDGVQDLPGDVYAFGCLILEVMSGNAPFYKLKAGKAILITTAGSIPEPSAHPDLPATDPLWGIMRKCWASPSNRP</sequence>
<dbReference type="Pfam" id="PF00069">
    <property type="entry name" value="Pkinase"/>
    <property type="match status" value="1"/>
</dbReference>
<protein>
    <recommendedName>
        <fullName evidence="1">Protein kinase domain-containing protein</fullName>
    </recommendedName>
</protein>
<dbReference type="GO" id="GO:0004674">
    <property type="term" value="F:protein serine/threonine kinase activity"/>
    <property type="evidence" value="ECO:0007669"/>
    <property type="project" value="TreeGrafter"/>
</dbReference>
<name>A0A0C3QCB3_9AGAM</name>
<reference evidence="3" key="2">
    <citation type="submission" date="2015-01" db="EMBL/GenBank/DDBJ databases">
        <title>Evolutionary Origins and Diversification of the Mycorrhizal Mutualists.</title>
        <authorList>
            <consortium name="DOE Joint Genome Institute"/>
            <consortium name="Mycorrhizal Genomics Consortium"/>
            <person name="Kohler A."/>
            <person name="Kuo A."/>
            <person name="Nagy L.G."/>
            <person name="Floudas D."/>
            <person name="Copeland A."/>
            <person name="Barry K.W."/>
            <person name="Cichocki N."/>
            <person name="Veneault-Fourrey C."/>
            <person name="LaButti K."/>
            <person name="Lindquist E.A."/>
            <person name="Lipzen A."/>
            <person name="Lundell T."/>
            <person name="Morin E."/>
            <person name="Murat C."/>
            <person name="Riley R."/>
            <person name="Ohm R."/>
            <person name="Sun H."/>
            <person name="Tunlid A."/>
            <person name="Henrissat B."/>
            <person name="Grigoriev I.V."/>
            <person name="Hibbett D.S."/>
            <person name="Martin F."/>
        </authorList>
    </citation>
    <scope>NUCLEOTIDE SEQUENCE [LARGE SCALE GENOMIC DNA]</scope>
    <source>
        <strain evidence="3">MUT 4182</strain>
    </source>
</reference>
<gene>
    <name evidence="2" type="ORF">M407DRAFT_44080</name>
</gene>
<dbReference type="Proteomes" id="UP000054248">
    <property type="component" value="Unassembled WGS sequence"/>
</dbReference>
<dbReference type="HOGENOM" id="CLU_000288_7_18_1"/>
<dbReference type="PROSITE" id="PS50011">
    <property type="entry name" value="PROTEIN_KINASE_DOM"/>
    <property type="match status" value="1"/>
</dbReference>
<evidence type="ECO:0000259" key="1">
    <source>
        <dbReference type="PROSITE" id="PS50011"/>
    </source>
</evidence>
<evidence type="ECO:0000313" key="2">
    <source>
        <dbReference type="EMBL" id="KIO22976.1"/>
    </source>
</evidence>
<organism evidence="2 3">
    <name type="scientific">Tulasnella calospora MUT 4182</name>
    <dbReference type="NCBI Taxonomy" id="1051891"/>
    <lineage>
        <taxon>Eukaryota</taxon>
        <taxon>Fungi</taxon>
        <taxon>Dikarya</taxon>
        <taxon>Basidiomycota</taxon>
        <taxon>Agaricomycotina</taxon>
        <taxon>Agaricomycetes</taxon>
        <taxon>Cantharellales</taxon>
        <taxon>Tulasnellaceae</taxon>
        <taxon>Tulasnella</taxon>
    </lineage>
</organism>
<feature type="non-terminal residue" evidence="2">
    <location>
        <position position="249"/>
    </location>
</feature>
<feature type="non-terminal residue" evidence="2">
    <location>
        <position position="1"/>
    </location>
</feature>
<dbReference type="GO" id="GO:0005524">
    <property type="term" value="F:ATP binding"/>
    <property type="evidence" value="ECO:0007669"/>
    <property type="project" value="InterPro"/>
</dbReference>
<proteinExistence type="predicted"/>
<dbReference type="InterPro" id="IPR011009">
    <property type="entry name" value="Kinase-like_dom_sf"/>
</dbReference>
<reference evidence="2 3" key="1">
    <citation type="submission" date="2014-04" db="EMBL/GenBank/DDBJ databases">
        <authorList>
            <consortium name="DOE Joint Genome Institute"/>
            <person name="Kuo A."/>
            <person name="Girlanda M."/>
            <person name="Perotto S."/>
            <person name="Kohler A."/>
            <person name="Nagy L.G."/>
            <person name="Floudas D."/>
            <person name="Copeland A."/>
            <person name="Barry K.W."/>
            <person name="Cichocki N."/>
            <person name="Veneault-Fourrey C."/>
            <person name="LaButti K."/>
            <person name="Lindquist E.A."/>
            <person name="Lipzen A."/>
            <person name="Lundell T."/>
            <person name="Morin E."/>
            <person name="Murat C."/>
            <person name="Sun H."/>
            <person name="Tunlid A."/>
            <person name="Henrissat B."/>
            <person name="Grigoriev I.V."/>
            <person name="Hibbett D.S."/>
            <person name="Martin F."/>
            <person name="Nordberg H.P."/>
            <person name="Cantor M.N."/>
            <person name="Hua S.X."/>
        </authorList>
    </citation>
    <scope>NUCLEOTIDE SEQUENCE [LARGE SCALE GENOMIC DNA]</scope>
    <source>
        <strain evidence="2 3">MUT 4182</strain>
    </source>
</reference>
<dbReference type="SUPFAM" id="SSF56112">
    <property type="entry name" value="Protein kinase-like (PK-like)"/>
    <property type="match status" value="1"/>
</dbReference>
<feature type="domain" description="Protein kinase" evidence="1">
    <location>
        <begin position="1"/>
        <end position="249"/>
    </location>
</feature>
<dbReference type="OrthoDB" id="346907at2759"/>
<dbReference type="AlphaFoldDB" id="A0A0C3QCB3"/>
<accession>A0A0C3QCB3</accession>
<dbReference type="Gene3D" id="1.10.510.10">
    <property type="entry name" value="Transferase(Phosphotransferase) domain 1"/>
    <property type="match status" value="1"/>
</dbReference>
<dbReference type="InterPro" id="IPR008271">
    <property type="entry name" value="Ser/Thr_kinase_AS"/>
</dbReference>
<dbReference type="STRING" id="1051891.A0A0C3QCB3"/>